<comment type="catalytic activity">
    <reaction evidence="9">
        <text>4 Fe(II)-[cytochrome c] + O2 + 8 H(+)(in) = 4 Fe(III)-[cytochrome c] + 2 H2O + 4 H(+)(out)</text>
        <dbReference type="Rhea" id="RHEA:11436"/>
        <dbReference type="Rhea" id="RHEA-COMP:10350"/>
        <dbReference type="Rhea" id="RHEA-COMP:14399"/>
        <dbReference type="ChEBI" id="CHEBI:15377"/>
        <dbReference type="ChEBI" id="CHEBI:15378"/>
        <dbReference type="ChEBI" id="CHEBI:15379"/>
        <dbReference type="ChEBI" id="CHEBI:29033"/>
        <dbReference type="ChEBI" id="CHEBI:29034"/>
        <dbReference type="EC" id="7.1.1.9"/>
    </reaction>
</comment>
<dbReference type="PROSITE" id="PS50855">
    <property type="entry name" value="COX1"/>
    <property type="match status" value="1"/>
</dbReference>
<keyword evidence="9" id="KW-0679">Respiratory chain</keyword>
<dbReference type="Pfam" id="PF00115">
    <property type="entry name" value="COX1"/>
    <property type="match status" value="1"/>
</dbReference>
<evidence type="ECO:0000259" key="11">
    <source>
        <dbReference type="PROSITE" id="PS50855"/>
    </source>
</evidence>
<evidence type="ECO:0000256" key="8">
    <source>
        <dbReference type="ARBA" id="ARBA00023136"/>
    </source>
</evidence>
<protein>
    <recommendedName>
        <fullName evidence="5 9">Cytochrome c oxidase subunit 1</fullName>
        <ecNumber evidence="9">7.1.1.9</ecNumber>
    </recommendedName>
</protein>
<keyword evidence="9" id="KW-0813">Transport</keyword>
<dbReference type="Gene3D" id="1.20.210.10">
    <property type="entry name" value="Cytochrome c oxidase-like, subunit I domain"/>
    <property type="match status" value="1"/>
</dbReference>
<keyword evidence="9 12" id="KW-0496">Mitochondrion</keyword>
<evidence type="ECO:0000256" key="9">
    <source>
        <dbReference type="RuleBase" id="RU000369"/>
    </source>
</evidence>
<evidence type="ECO:0000256" key="2">
    <source>
        <dbReference type="ARBA" id="ARBA00004141"/>
    </source>
</evidence>
<feature type="transmembrane region" description="Helical" evidence="10">
    <location>
        <begin position="190"/>
        <end position="216"/>
    </location>
</feature>
<feature type="transmembrane region" description="Helical" evidence="10">
    <location>
        <begin position="156"/>
        <end position="178"/>
    </location>
</feature>
<evidence type="ECO:0000256" key="5">
    <source>
        <dbReference type="ARBA" id="ARBA00015947"/>
    </source>
</evidence>
<feature type="transmembrane region" description="Helical" evidence="10">
    <location>
        <begin position="273"/>
        <end position="296"/>
    </location>
</feature>
<dbReference type="InterPro" id="IPR000883">
    <property type="entry name" value="Cyt_C_Oxase_1"/>
</dbReference>
<keyword evidence="9" id="KW-0408">Iron</keyword>
<evidence type="ECO:0000256" key="6">
    <source>
        <dbReference type="ARBA" id="ARBA00022692"/>
    </source>
</evidence>
<proteinExistence type="inferred from homology"/>
<feature type="transmembrane region" description="Helical" evidence="10">
    <location>
        <begin position="454"/>
        <end position="479"/>
    </location>
</feature>
<geneLocation type="mitochondrion" evidence="12"/>
<dbReference type="PROSITE" id="PS00077">
    <property type="entry name" value="COX1_CUB"/>
    <property type="match status" value="1"/>
</dbReference>
<feature type="transmembrane region" description="Helical" evidence="10">
    <location>
        <begin position="389"/>
        <end position="411"/>
    </location>
</feature>
<organism evidence="12">
    <name type="scientific">Postharmostomum commutatum</name>
    <dbReference type="NCBI Taxonomy" id="2336775"/>
    <lineage>
        <taxon>Eukaryota</taxon>
        <taxon>Metazoa</taxon>
        <taxon>Spiralia</taxon>
        <taxon>Lophotrochozoa</taxon>
        <taxon>Platyhelminthes</taxon>
        <taxon>Trematoda</taxon>
        <taxon>Digenea</taxon>
        <taxon>Diplostomida</taxon>
        <taxon>Brachylaimoidea</taxon>
        <taxon>Brachylaimidae</taxon>
        <taxon>Postharmostomum</taxon>
    </lineage>
</organism>
<feature type="transmembrane region" description="Helical" evidence="10">
    <location>
        <begin position="113"/>
        <end position="136"/>
    </location>
</feature>
<feature type="transmembrane region" description="Helical" evidence="10">
    <location>
        <begin position="308"/>
        <end position="331"/>
    </location>
</feature>
<dbReference type="GeneID" id="41792193"/>
<accession>A0A5C1D5Z2</accession>
<gene>
    <name evidence="12" type="primary">cox1</name>
</gene>
<dbReference type="UniPathway" id="UPA00705"/>
<dbReference type="RefSeq" id="YP_009689311.1">
    <property type="nucleotide sequence ID" value="NC_044643.1"/>
</dbReference>
<comment type="pathway">
    <text evidence="3 9">Energy metabolism; oxidative phosphorylation.</text>
</comment>
<feature type="transmembrane region" description="Helical" evidence="10">
    <location>
        <begin position="248"/>
        <end position="266"/>
    </location>
</feature>
<name>A0A5C1D5Z2_9TREM</name>
<evidence type="ECO:0000256" key="1">
    <source>
        <dbReference type="ARBA" id="ARBA00001971"/>
    </source>
</evidence>
<evidence type="ECO:0000256" key="7">
    <source>
        <dbReference type="ARBA" id="ARBA00022989"/>
    </source>
</evidence>
<comment type="cofactor">
    <cofactor evidence="1">
        <name>heme</name>
        <dbReference type="ChEBI" id="CHEBI:30413"/>
    </cofactor>
</comment>
<dbReference type="GO" id="GO:0020037">
    <property type="term" value="F:heme binding"/>
    <property type="evidence" value="ECO:0007669"/>
    <property type="project" value="InterPro"/>
</dbReference>
<keyword evidence="7 10" id="KW-1133">Transmembrane helix</keyword>
<keyword evidence="9" id="KW-0249">Electron transport</keyword>
<dbReference type="PANTHER" id="PTHR10422">
    <property type="entry name" value="CYTOCHROME C OXIDASE SUBUNIT 1"/>
    <property type="match status" value="1"/>
</dbReference>
<sequence>MFKSFRSWVDWLISWGFTLDHKRIGLIYGLFGVWSGFMGLALSMLIRLNFTEPYYNLLSPEVYNYVVTSHGVIMLFFFLMPVLIGGFGNYLLPLLLGLSDLSLPRLNALSLWLLLPSSIFLSLSMYFGAGVGWTFYPPLSSVGYSGIGADFLMLSLHMAGLSSLLGSLNFVCTIYSCMRDPLVLRLSVIVWGYLFTSILLLLSLPVLAAGITMLLFDRNFNAAFFDPLGGGDPVMFQHLFWFFGHPEVYVLILPGFGMIGHICCSLSNNDSLFGYYGLISAMGAIVCLGSVVWVHHMFVVGLDLKTTVFFSSVTMVIGIPTGIKVFSWLYMLGSSRSSLSDPVIWWVIAFIFLFTIGGVTGIVLSASVLDALFHDTWFVVAHFHYVLSLGSYSTVVLFLVWWWPVITGYALNKFLLQGHWFVSMVGFNLCFFPMHFLGFYGLPRRVCCYDPSFYWINNVSSLGGVISVVSGLFLVFVLWESMVVGNKVVGLWGASSVGTNVCTVPVPHHSLYIGSPSYYCWGTF</sequence>
<comment type="function">
    <text evidence="9">Component of the cytochrome c oxidase, the last enzyme in the mitochondrial electron transport chain which drives oxidative phosphorylation. The respiratory chain contains 3 multisubunit complexes succinate dehydrogenase (complex II, CII), ubiquinol-cytochrome c oxidoreductase (cytochrome b-c1 complex, complex III, CIII) and cytochrome c oxidase (complex IV, CIV), that cooperate to transfer electrons derived from NADH and succinate to molecular oxygen, creating an electrochemical gradient over the inner membrane that drives transmembrane transport and the ATP synthase. Cytochrome c oxidase is the component of the respiratory chain that catalyzes the reduction of oxygen to water. Electrons originating from reduced cytochrome c in the intermembrane space (IMS) are transferred via the dinuclear copper A center (CU(A)) of subunit 2 and heme A of subunit 1 to the active site in subunit 1, a binuclear center (BNC) formed by heme A3 and copper B (CU(B)). The BNC reduces molecular oxygen to 2 water molecules using 4 electrons from cytochrome c in the IMS and 4 protons from the mitochondrial matrix.</text>
</comment>
<comment type="subcellular location">
    <subcellularLocation>
        <location evidence="2">Membrane</location>
        <topology evidence="2">Multi-pass membrane protein</topology>
    </subcellularLocation>
    <subcellularLocation>
        <location evidence="9">Mitochondrion inner membrane</location>
        <topology evidence="9">Multi-pass membrane protein</topology>
    </subcellularLocation>
</comment>
<dbReference type="PRINTS" id="PR01165">
    <property type="entry name" value="CYCOXIDASEI"/>
</dbReference>
<keyword evidence="9" id="KW-0186">Copper</keyword>
<dbReference type="InterPro" id="IPR023616">
    <property type="entry name" value="Cyt_c_oxase-like_su1_dom"/>
</dbReference>
<feature type="transmembrane region" description="Helical" evidence="10">
    <location>
        <begin position="70"/>
        <end position="92"/>
    </location>
</feature>
<feature type="transmembrane region" description="Helical" evidence="10">
    <location>
        <begin position="420"/>
        <end position="442"/>
    </location>
</feature>
<evidence type="ECO:0000256" key="3">
    <source>
        <dbReference type="ARBA" id="ARBA00004673"/>
    </source>
</evidence>
<dbReference type="EMBL" id="MN200359">
    <property type="protein sequence ID" value="QEL51327.1"/>
    <property type="molecule type" value="Genomic_DNA"/>
</dbReference>
<dbReference type="GO" id="GO:0005743">
    <property type="term" value="C:mitochondrial inner membrane"/>
    <property type="evidence" value="ECO:0007669"/>
    <property type="project" value="UniProtKB-SubCell"/>
</dbReference>
<dbReference type="GO" id="GO:0004129">
    <property type="term" value="F:cytochrome-c oxidase activity"/>
    <property type="evidence" value="ECO:0007669"/>
    <property type="project" value="UniProtKB-EC"/>
</dbReference>
<feature type="transmembrane region" description="Helical" evidence="10">
    <location>
        <begin position="343"/>
        <end position="369"/>
    </location>
</feature>
<evidence type="ECO:0000256" key="10">
    <source>
        <dbReference type="SAM" id="Phobius"/>
    </source>
</evidence>
<dbReference type="GO" id="GO:0006123">
    <property type="term" value="P:mitochondrial electron transport, cytochrome c to oxygen"/>
    <property type="evidence" value="ECO:0007669"/>
    <property type="project" value="TreeGrafter"/>
</dbReference>
<evidence type="ECO:0000256" key="4">
    <source>
        <dbReference type="ARBA" id="ARBA00009578"/>
    </source>
</evidence>
<dbReference type="AlphaFoldDB" id="A0A5C1D5Z2"/>
<keyword evidence="9" id="KW-0999">Mitochondrion inner membrane</keyword>
<comment type="similarity">
    <text evidence="4 9">Belongs to the heme-copper respiratory oxidase family.</text>
</comment>
<feature type="transmembrane region" description="Helical" evidence="10">
    <location>
        <begin position="26"/>
        <end position="50"/>
    </location>
</feature>
<dbReference type="EC" id="7.1.1.9" evidence="9"/>
<dbReference type="GO" id="GO:0015990">
    <property type="term" value="P:electron transport coupled proton transport"/>
    <property type="evidence" value="ECO:0007669"/>
    <property type="project" value="TreeGrafter"/>
</dbReference>
<reference evidence="12" key="1">
    <citation type="submission" date="2019-07" db="EMBL/GenBank/DDBJ databases">
        <title>The Complete Mitochondrial Genome of the Caecal Fluke of Poultry, Postharmostomum commutatum, as the First Representative from the Superfamily Brachylaimoidea.</title>
        <authorList>
            <person name="Fu Y.-T."/>
            <person name="Jin Y.-C."/>
            <person name="Liu G.-H."/>
        </authorList>
    </citation>
    <scope>NUCLEOTIDE SEQUENCE</scope>
    <source>
        <strain evidence="12">Hunan</strain>
    </source>
</reference>
<dbReference type="GO" id="GO:0046872">
    <property type="term" value="F:metal ion binding"/>
    <property type="evidence" value="ECO:0007669"/>
    <property type="project" value="UniProtKB-KW"/>
</dbReference>
<evidence type="ECO:0000313" key="12">
    <source>
        <dbReference type="EMBL" id="QEL51327.1"/>
    </source>
</evidence>
<feature type="domain" description="Cytochrome oxidase subunit I profile" evidence="11">
    <location>
        <begin position="15"/>
        <end position="519"/>
    </location>
</feature>
<keyword evidence="8 9" id="KW-0472">Membrane</keyword>
<dbReference type="SUPFAM" id="SSF81442">
    <property type="entry name" value="Cytochrome c oxidase subunit I-like"/>
    <property type="match status" value="1"/>
</dbReference>
<dbReference type="InterPro" id="IPR036927">
    <property type="entry name" value="Cyt_c_oxase-like_su1_sf"/>
</dbReference>
<dbReference type="InterPro" id="IPR023615">
    <property type="entry name" value="Cyt_c_Oxase_su1_BS"/>
</dbReference>
<dbReference type="PANTHER" id="PTHR10422:SF18">
    <property type="entry name" value="CYTOCHROME C OXIDASE SUBUNIT 1"/>
    <property type="match status" value="1"/>
</dbReference>
<keyword evidence="9" id="KW-0479">Metal-binding</keyword>
<keyword evidence="6 9" id="KW-0812">Transmembrane</keyword>
<keyword evidence="9" id="KW-0349">Heme</keyword>